<evidence type="ECO:0000313" key="3">
    <source>
        <dbReference type="Proteomes" id="UP001286456"/>
    </source>
</evidence>
<dbReference type="PANTHER" id="PTHR35184">
    <property type="entry name" value="YALI0C10208P"/>
    <property type="match status" value="1"/>
</dbReference>
<keyword evidence="1" id="KW-1133">Transmembrane helix</keyword>
<keyword evidence="1" id="KW-0812">Transmembrane</keyword>
<feature type="transmembrane region" description="Helical" evidence="1">
    <location>
        <begin position="180"/>
        <end position="198"/>
    </location>
</feature>
<evidence type="ECO:0000313" key="2">
    <source>
        <dbReference type="EMBL" id="KAK3319632.1"/>
    </source>
</evidence>
<reference evidence="2" key="2">
    <citation type="submission" date="2023-06" db="EMBL/GenBank/DDBJ databases">
        <authorList>
            <consortium name="Lawrence Berkeley National Laboratory"/>
            <person name="Haridas S."/>
            <person name="Hensen N."/>
            <person name="Bonometti L."/>
            <person name="Westerberg I."/>
            <person name="Brannstrom I.O."/>
            <person name="Guillou S."/>
            <person name="Cros-Aarteil S."/>
            <person name="Calhoun S."/>
            <person name="Kuo A."/>
            <person name="Mondo S."/>
            <person name="Pangilinan J."/>
            <person name="Riley R."/>
            <person name="Labutti K."/>
            <person name="Andreopoulos B."/>
            <person name="Lipzen A."/>
            <person name="Chen C."/>
            <person name="Yanf M."/>
            <person name="Daum C."/>
            <person name="Ng V."/>
            <person name="Clum A."/>
            <person name="Steindorff A."/>
            <person name="Ohm R."/>
            <person name="Martin F."/>
            <person name="Silar P."/>
            <person name="Natvig D."/>
            <person name="Lalanne C."/>
            <person name="Gautier V."/>
            <person name="Ament-Velasquez S.L."/>
            <person name="Kruys A."/>
            <person name="Hutchinson M.I."/>
            <person name="Powell A.J."/>
            <person name="Barry K."/>
            <person name="Miller A.N."/>
            <person name="Grigoriev I.V."/>
            <person name="Debuchy R."/>
            <person name="Gladieux P."/>
            <person name="Thoren M.H."/>
            <person name="Johannesson H."/>
        </authorList>
    </citation>
    <scope>NUCLEOTIDE SEQUENCE</scope>
    <source>
        <strain evidence="2">SMH4131-1</strain>
    </source>
</reference>
<dbReference type="EMBL" id="JAUEPO010000006">
    <property type="protein sequence ID" value="KAK3319632.1"/>
    <property type="molecule type" value="Genomic_DNA"/>
</dbReference>
<feature type="transmembrane region" description="Helical" evidence="1">
    <location>
        <begin position="219"/>
        <end position="239"/>
    </location>
</feature>
<organism evidence="2 3">
    <name type="scientific">Cercophora scortea</name>
    <dbReference type="NCBI Taxonomy" id="314031"/>
    <lineage>
        <taxon>Eukaryota</taxon>
        <taxon>Fungi</taxon>
        <taxon>Dikarya</taxon>
        <taxon>Ascomycota</taxon>
        <taxon>Pezizomycotina</taxon>
        <taxon>Sordariomycetes</taxon>
        <taxon>Sordariomycetidae</taxon>
        <taxon>Sordariales</taxon>
        <taxon>Lasiosphaeriaceae</taxon>
        <taxon>Cercophora</taxon>
    </lineage>
</organism>
<feature type="transmembrane region" description="Helical" evidence="1">
    <location>
        <begin position="64"/>
        <end position="86"/>
    </location>
</feature>
<keyword evidence="1" id="KW-0472">Membrane</keyword>
<evidence type="ECO:0000256" key="1">
    <source>
        <dbReference type="SAM" id="Phobius"/>
    </source>
</evidence>
<dbReference type="AlphaFoldDB" id="A0AAE0I7J9"/>
<name>A0AAE0I7J9_9PEZI</name>
<sequence length="329" mass="36294">MSQPVAITPPGPPYLPRSAPVGGIPEVKVDAPISGVFIFLFFLAAIFFIISVHADHRRTERHPISILLVAFCALRITALAIRIAWATQLTNLNLAIAGNVFTLAGVVILYVVNLLLTRRLLADYARFGHHPATWRVFAFLIFCVASCLIMAVSATVDTFFTNKESVLRSARDVQLCASTILLALVIVPIPAVAALYFFHRREEAVAGGEETRFRARCRLIFITALLLTLEAGFRCGTAFDARPLGQAAWFHHKACLYCLNFLVELLVVYQIVFARLDGRFRGQERREARKEGMLAGTGDGTGRPGGLLHRVNMEWEIFGGKRGRDVGSA</sequence>
<gene>
    <name evidence="2" type="ORF">B0T19DRAFT_269813</name>
</gene>
<keyword evidence="3" id="KW-1185">Reference proteome</keyword>
<protein>
    <submittedName>
        <fullName evidence="2">Uncharacterized protein</fullName>
    </submittedName>
</protein>
<reference evidence="2" key="1">
    <citation type="journal article" date="2023" name="Mol. Phylogenet. Evol.">
        <title>Genome-scale phylogeny and comparative genomics of the fungal order Sordariales.</title>
        <authorList>
            <person name="Hensen N."/>
            <person name="Bonometti L."/>
            <person name="Westerberg I."/>
            <person name="Brannstrom I.O."/>
            <person name="Guillou S."/>
            <person name="Cros-Aarteil S."/>
            <person name="Calhoun S."/>
            <person name="Haridas S."/>
            <person name="Kuo A."/>
            <person name="Mondo S."/>
            <person name="Pangilinan J."/>
            <person name="Riley R."/>
            <person name="LaButti K."/>
            <person name="Andreopoulos B."/>
            <person name="Lipzen A."/>
            <person name="Chen C."/>
            <person name="Yan M."/>
            <person name="Daum C."/>
            <person name="Ng V."/>
            <person name="Clum A."/>
            <person name="Steindorff A."/>
            <person name="Ohm R.A."/>
            <person name="Martin F."/>
            <person name="Silar P."/>
            <person name="Natvig D.O."/>
            <person name="Lalanne C."/>
            <person name="Gautier V."/>
            <person name="Ament-Velasquez S.L."/>
            <person name="Kruys A."/>
            <person name="Hutchinson M.I."/>
            <person name="Powell A.J."/>
            <person name="Barry K."/>
            <person name="Miller A.N."/>
            <person name="Grigoriev I.V."/>
            <person name="Debuchy R."/>
            <person name="Gladieux P."/>
            <person name="Hiltunen Thoren M."/>
            <person name="Johannesson H."/>
        </authorList>
    </citation>
    <scope>NUCLEOTIDE SEQUENCE</scope>
    <source>
        <strain evidence="2">SMH4131-1</strain>
    </source>
</reference>
<dbReference type="Proteomes" id="UP001286456">
    <property type="component" value="Unassembled WGS sequence"/>
</dbReference>
<comment type="caution">
    <text evidence="2">The sequence shown here is derived from an EMBL/GenBank/DDBJ whole genome shotgun (WGS) entry which is preliminary data.</text>
</comment>
<dbReference type="Pfam" id="PF11309">
    <property type="entry name" value="DUF3112"/>
    <property type="match status" value="1"/>
</dbReference>
<feature type="transmembrane region" description="Helical" evidence="1">
    <location>
        <begin position="136"/>
        <end position="160"/>
    </location>
</feature>
<feature type="transmembrane region" description="Helical" evidence="1">
    <location>
        <begin position="92"/>
        <end position="116"/>
    </location>
</feature>
<dbReference type="InterPro" id="IPR021460">
    <property type="entry name" value="DUF3112"/>
</dbReference>
<proteinExistence type="predicted"/>
<accession>A0AAE0I7J9</accession>
<feature type="transmembrane region" description="Helical" evidence="1">
    <location>
        <begin position="259"/>
        <end position="276"/>
    </location>
</feature>
<dbReference type="PANTHER" id="PTHR35184:SF1">
    <property type="entry name" value="INTEGRAL MEMBRANE PROTEIN"/>
    <property type="match status" value="1"/>
</dbReference>
<feature type="transmembrane region" description="Helical" evidence="1">
    <location>
        <begin position="33"/>
        <end position="52"/>
    </location>
</feature>